<dbReference type="Gene3D" id="2.40.110.10">
    <property type="entry name" value="Butyryl-CoA Dehydrogenase, subunit A, domain 2"/>
    <property type="match status" value="1"/>
</dbReference>
<dbReference type="Gene3D" id="1.20.140.10">
    <property type="entry name" value="Butyryl-CoA Dehydrogenase, subunit A, domain 3"/>
    <property type="match status" value="1"/>
</dbReference>
<evidence type="ECO:0000256" key="5">
    <source>
        <dbReference type="ARBA" id="ARBA00022793"/>
    </source>
</evidence>
<feature type="modified residue" description="N6-(pyridoxal phosphate)lysine" evidence="9">
    <location>
        <position position="48"/>
    </location>
</feature>
<accession>A0A1G4U5B2</accession>
<evidence type="ECO:0000256" key="3">
    <source>
        <dbReference type="ARBA" id="ARBA00009347"/>
    </source>
</evidence>
<feature type="domain" description="Acyl-CoA dehydrogenase/oxidase C-terminal" evidence="10">
    <location>
        <begin position="670"/>
        <end position="799"/>
    </location>
</feature>
<dbReference type="PANTHER" id="PTHR43727">
    <property type="entry name" value="DIAMINOPIMELATE DECARBOXYLASE"/>
    <property type="match status" value="1"/>
</dbReference>
<proteinExistence type="inferred from homology"/>
<dbReference type="GO" id="GO:0009089">
    <property type="term" value="P:lysine biosynthetic process via diaminopimelate"/>
    <property type="evidence" value="ECO:0007669"/>
    <property type="project" value="TreeGrafter"/>
</dbReference>
<dbReference type="SUPFAM" id="SSF56645">
    <property type="entry name" value="Acyl-CoA dehydrogenase NM domain-like"/>
    <property type="match status" value="1"/>
</dbReference>
<keyword evidence="5" id="KW-0210">Decarboxylase</keyword>
<dbReference type="Pfam" id="PF02784">
    <property type="entry name" value="Orn_Arg_deC_N"/>
    <property type="match status" value="1"/>
</dbReference>
<dbReference type="SUPFAM" id="SSF50621">
    <property type="entry name" value="Alanine racemase C-terminal domain-like"/>
    <property type="match status" value="1"/>
</dbReference>
<keyword evidence="7 9" id="KW-0663">Pyridoxal phosphate</keyword>
<keyword evidence="8" id="KW-0456">Lyase</keyword>
<dbReference type="GO" id="GO:0016627">
    <property type="term" value="F:oxidoreductase activity, acting on the CH-CH group of donors"/>
    <property type="evidence" value="ECO:0007669"/>
    <property type="project" value="InterPro"/>
</dbReference>
<reference evidence="12 13" key="1">
    <citation type="submission" date="2016-10" db="EMBL/GenBank/DDBJ databases">
        <authorList>
            <person name="de Groot N.N."/>
        </authorList>
    </citation>
    <scope>NUCLEOTIDE SEQUENCE [LARGE SCALE GENOMIC DNA]</scope>
    <source>
        <strain evidence="12 13">CGMCC 1.3401</strain>
    </source>
</reference>
<dbReference type="InterPro" id="IPR037069">
    <property type="entry name" value="AcylCoA_DH/ox_N_sf"/>
</dbReference>
<dbReference type="RefSeq" id="WP_092588508.1">
    <property type="nucleotide sequence ID" value="NZ_FMTM01000018.1"/>
</dbReference>
<evidence type="ECO:0000256" key="2">
    <source>
        <dbReference type="ARBA" id="ARBA00001974"/>
    </source>
</evidence>
<dbReference type="PANTHER" id="PTHR43727:SF2">
    <property type="entry name" value="GROUP IV DECARBOXYLASE"/>
    <property type="match status" value="1"/>
</dbReference>
<comment type="similarity">
    <text evidence="3">Belongs to the acyl-CoA dehydrogenase family.</text>
</comment>
<evidence type="ECO:0000313" key="13">
    <source>
        <dbReference type="Proteomes" id="UP000199542"/>
    </source>
</evidence>
<dbReference type="EMBL" id="FMTM01000018">
    <property type="protein sequence ID" value="SCW88836.1"/>
    <property type="molecule type" value="Genomic_DNA"/>
</dbReference>
<feature type="domain" description="Orn/DAP/Arg decarboxylase 2 N-terminal" evidence="11">
    <location>
        <begin position="27"/>
        <end position="274"/>
    </location>
</feature>
<dbReference type="InterPro" id="IPR022657">
    <property type="entry name" value="De-COase2_CS"/>
</dbReference>
<dbReference type="InterPro" id="IPR036250">
    <property type="entry name" value="AcylCo_DH-like_C"/>
</dbReference>
<dbReference type="InterPro" id="IPR002433">
    <property type="entry name" value="Orn_de-COase"/>
</dbReference>
<evidence type="ECO:0000256" key="4">
    <source>
        <dbReference type="ARBA" id="ARBA00022630"/>
    </source>
</evidence>
<evidence type="ECO:0000256" key="7">
    <source>
        <dbReference type="ARBA" id="ARBA00022898"/>
    </source>
</evidence>
<sequence>MFDEDKRLWAIADTVGTPFYVFDAAIIREQYFKLKTAFPSVDFFYSLKANPNLSIVRELVTAGMGCEVCSFLEFETAAAAGVGSDRMLFVGPAKSDRELERCVVAGIKAIVVESLTELERVDRLARDLDRVQNIALRLNPDFHFPGARLSMSGRATQFGIDIAAIDEVLARSCQHGNTRIAGIHVYMGTRILEPTTIANNTRQILMLASEVAAKLGYRLDFVDIGGGFGVPYHEGEEALDLDALRYELEPIISSYEAEYPRTKVCIELGRYMVASAGRFVAGIRQTKVTKGENFAICDGGSNVHSAAAGQGSLLRKNFPISLVKGNDRAPAAGQWTITGPLCTPMDILGKDVLLDRPEAGDLICIHQSGAYGATASPVNFLGFGQPAEVMVDGETITLVRERASIANLLNEQRPRSISGASRSREIKTSCNSSSTSVFQHPCLERLDDLKDLLIATGHKLERDTEAWRDLWADPIMRAFTLVGVPERYNGFSLGDTSLGIEDCGYSLHIAMIERLARFDASCILALQGPSLAGGAILKMGTEAQIEQFFSRYRTGSQGTFFAVTEPEAGSDPSLGISAVSATTGTPRLTARKMLVGNAQRAAIGLVFAKAAETNRPILVLIEPDRHASNVKIEHLQTFGLCGAMLCSITIDELPIDDNMILGGGNPSLRDGFLAINEVFERNRPIVAALALGTARGILDHLRATSKVAAHAIADLELTHAALLRRLEIVLAAYETGRPKAHEISLIKLQAVQFADRVIQRAFSLPSSAEFMMDPTLRKKTRDAKAFEYMEGASNIHAQNAFRSYVARMPQ</sequence>
<dbReference type="GO" id="GO:0050660">
    <property type="term" value="F:flavin adenine dinucleotide binding"/>
    <property type="evidence" value="ECO:0007669"/>
    <property type="project" value="InterPro"/>
</dbReference>
<dbReference type="Proteomes" id="UP000199542">
    <property type="component" value="Unassembled WGS sequence"/>
</dbReference>
<evidence type="ECO:0000256" key="8">
    <source>
        <dbReference type="ARBA" id="ARBA00023239"/>
    </source>
</evidence>
<dbReference type="InterPro" id="IPR046373">
    <property type="entry name" value="Acyl-CoA_Oxase/DH_mid-dom_sf"/>
</dbReference>
<dbReference type="FunFam" id="3.20.20.10:FF:000003">
    <property type="entry name" value="Diaminopimelate decarboxylase"/>
    <property type="match status" value="1"/>
</dbReference>
<dbReference type="SUPFAM" id="SSF47203">
    <property type="entry name" value="Acyl-CoA dehydrogenase C-terminal domain-like"/>
    <property type="match status" value="1"/>
</dbReference>
<dbReference type="SUPFAM" id="SSF51419">
    <property type="entry name" value="PLP-binding barrel"/>
    <property type="match status" value="1"/>
</dbReference>
<evidence type="ECO:0000259" key="10">
    <source>
        <dbReference type="Pfam" id="PF00441"/>
    </source>
</evidence>
<dbReference type="InterPro" id="IPR029066">
    <property type="entry name" value="PLP-binding_barrel"/>
</dbReference>
<dbReference type="Gene3D" id="1.10.540.10">
    <property type="entry name" value="Acyl-CoA dehydrogenase/oxidase, N-terminal domain"/>
    <property type="match status" value="1"/>
</dbReference>
<name>A0A1G4U5B2_9HYPH</name>
<dbReference type="PROSITE" id="PS00879">
    <property type="entry name" value="ODR_DC_2_2"/>
    <property type="match status" value="1"/>
</dbReference>
<dbReference type="GO" id="GO:0006596">
    <property type="term" value="P:polyamine biosynthetic process"/>
    <property type="evidence" value="ECO:0007669"/>
    <property type="project" value="InterPro"/>
</dbReference>
<comment type="cofactor">
    <cofactor evidence="1 9">
        <name>pyridoxal 5'-phosphate</name>
        <dbReference type="ChEBI" id="CHEBI:597326"/>
    </cofactor>
</comment>
<dbReference type="GO" id="GO:0008836">
    <property type="term" value="F:diaminopimelate decarboxylase activity"/>
    <property type="evidence" value="ECO:0007669"/>
    <property type="project" value="TreeGrafter"/>
</dbReference>
<gene>
    <name evidence="12" type="ORF">SAMN02927900_06145</name>
</gene>
<dbReference type="InterPro" id="IPR000183">
    <property type="entry name" value="Orn/DAP/Arg_de-COase"/>
</dbReference>
<dbReference type="Gene3D" id="3.20.20.10">
    <property type="entry name" value="Alanine racemase"/>
    <property type="match status" value="1"/>
</dbReference>
<evidence type="ECO:0000256" key="1">
    <source>
        <dbReference type="ARBA" id="ARBA00001933"/>
    </source>
</evidence>
<dbReference type="InterPro" id="IPR009100">
    <property type="entry name" value="AcylCoA_DH/oxidase_NM_dom_sf"/>
</dbReference>
<evidence type="ECO:0000256" key="9">
    <source>
        <dbReference type="PIRSR" id="PIRSR600183-50"/>
    </source>
</evidence>
<dbReference type="AlphaFoldDB" id="A0A1G4U5B2"/>
<organism evidence="12 13">
    <name type="scientific">Rhizobium mongolense subsp. loessense</name>
    <dbReference type="NCBI Taxonomy" id="158890"/>
    <lineage>
        <taxon>Bacteria</taxon>
        <taxon>Pseudomonadati</taxon>
        <taxon>Pseudomonadota</taxon>
        <taxon>Alphaproteobacteria</taxon>
        <taxon>Hyphomicrobiales</taxon>
        <taxon>Rhizobiaceae</taxon>
        <taxon>Rhizobium/Agrobacterium group</taxon>
        <taxon>Rhizobium</taxon>
    </lineage>
</organism>
<dbReference type="PRINTS" id="PR01179">
    <property type="entry name" value="ODADCRBXLASE"/>
</dbReference>
<dbReference type="InterPro" id="IPR022644">
    <property type="entry name" value="De-COase2_N"/>
</dbReference>
<keyword evidence="6" id="KW-0274">FAD</keyword>
<protein>
    <submittedName>
        <fullName evidence="12">Diaminopimelate decarboxylase</fullName>
    </submittedName>
</protein>
<dbReference type="InterPro" id="IPR009075">
    <property type="entry name" value="AcylCo_DH/oxidase_C"/>
</dbReference>
<keyword evidence="4" id="KW-0285">Flavoprotein</keyword>
<evidence type="ECO:0000259" key="11">
    <source>
        <dbReference type="Pfam" id="PF02784"/>
    </source>
</evidence>
<dbReference type="Pfam" id="PF00441">
    <property type="entry name" value="Acyl-CoA_dh_1"/>
    <property type="match status" value="1"/>
</dbReference>
<evidence type="ECO:0000313" key="12">
    <source>
        <dbReference type="EMBL" id="SCW88836.1"/>
    </source>
</evidence>
<dbReference type="InterPro" id="IPR009006">
    <property type="entry name" value="Ala_racemase/Decarboxylase_C"/>
</dbReference>
<dbReference type="PRINTS" id="PR01182">
    <property type="entry name" value="ORNDCRBXLASE"/>
</dbReference>
<dbReference type="CDD" id="cd06839">
    <property type="entry name" value="PLPDE_III_Btrk_like"/>
    <property type="match status" value="1"/>
</dbReference>
<feature type="active site" description="Proton donor" evidence="9">
    <location>
        <position position="342"/>
    </location>
</feature>
<dbReference type="Gene3D" id="2.40.37.10">
    <property type="entry name" value="Lyase, Ornithine Decarboxylase, Chain A, domain 1"/>
    <property type="match status" value="1"/>
</dbReference>
<evidence type="ECO:0000256" key="6">
    <source>
        <dbReference type="ARBA" id="ARBA00022827"/>
    </source>
</evidence>
<comment type="cofactor">
    <cofactor evidence="2">
        <name>FAD</name>
        <dbReference type="ChEBI" id="CHEBI:57692"/>
    </cofactor>
</comment>